<dbReference type="InterPro" id="IPR006148">
    <property type="entry name" value="Glc/Gal-6P_isomerase"/>
</dbReference>
<dbReference type="CDD" id="cd01399">
    <property type="entry name" value="GlcN6P_deaminase"/>
    <property type="match status" value="1"/>
</dbReference>
<dbReference type="GO" id="GO:0004342">
    <property type="term" value="F:glucosamine-6-phosphate deaminase activity"/>
    <property type="evidence" value="ECO:0007669"/>
    <property type="project" value="UniProtKB-UniRule"/>
</dbReference>
<feature type="domain" description="Glucosamine/galactosamine-6-phosphate isomerase" evidence="5">
    <location>
        <begin position="20"/>
        <end position="224"/>
    </location>
</feature>
<sequence length="243" mass="26615">MNILIFDNENEISTASGSLIASQVTEKPNAVLGLATGSTALIPYKTMIRLYEEKAVSFAGVTSFNLDEYCGLDVHNENSYYSFMHDNLFRHIDICEDNTHFLNGNAENTEAECAAYDKMIEAAGGIDIQLLGIGSDGHIAFNEPCDHFPEGSHIVTLDERTIRDNARFFNSIDEVPTQALTMGIGSIMRARKILLIATGENKAQAVQQMVEGEISPMCPACVLRLHPNATIMLDRAAASLLKK</sequence>
<gene>
    <name evidence="4 6" type="primary">nagB</name>
    <name evidence="6" type="ORF">IAD23_02215</name>
</gene>
<evidence type="ECO:0000313" key="7">
    <source>
        <dbReference type="Proteomes" id="UP000824125"/>
    </source>
</evidence>
<evidence type="ECO:0000256" key="1">
    <source>
        <dbReference type="ARBA" id="ARBA00000644"/>
    </source>
</evidence>
<dbReference type="InterPro" id="IPR004547">
    <property type="entry name" value="Glucosamine6P_isomerase"/>
</dbReference>
<reference evidence="6" key="1">
    <citation type="submission" date="2020-10" db="EMBL/GenBank/DDBJ databases">
        <authorList>
            <person name="Gilroy R."/>
        </authorList>
    </citation>
    <scope>NUCLEOTIDE SEQUENCE</scope>
    <source>
        <strain evidence="6">CHK176-6737</strain>
    </source>
</reference>
<comment type="pathway">
    <text evidence="4">Amino-sugar metabolism; N-acetylneuraminate degradation; D-fructose 6-phosphate from N-acetylneuraminate: step 5/5.</text>
</comment>
<protein>
    <recommendedName>
        <fullName evidence="4">Glucosamine-6-phosphate deaminase</fullName>
        <ecNumber evidence="4">3.5.99.6</ecNumber>
    </recommendedName>
    <alternativeName>
        <fullName evidence="4">GlcN6P deaminase</fullName>
        <shortName evidence="4">GNPDA</shortName>
    </alternativeName>
    <alternativeName>
        <fullName evidence="4">Glucosamine-6-phosphate isomerase</fullName>
    </alternativeName>
</protein>
<dbReference type="PROSITE" id="PS01161">
    <property type="entry name" value="GLC_GALNAC_ISOMERASE"/>
    <property type="match status" value="1"/>
</dbReference>
<evidence type="ECO:0000256" key="3">
    <source>
        <dbReference type="ARBA" id="ARBA00023277"/>
    </source>
</evidence>
<evidence type="ECO:0000256" key="2">
    <source>
        <dbReference type="ARBA" id="ARBA00022801"/>
    </source>
</evidence>
<evidence type="ECO:0000313" key="6">
    <source>
        <dbReference type="EMBL" id="HIU68757.1"/>
    </source>
</evidence>
<keyword evidence="2 4" id="KW-0378">Hydrolase</keyword>
<dbReference type="GO" id="GO:0006043">
    <property type="term" value="P:glucosamine catabolic process"/>
    <property type="evidence" value="ECO:0007669"/>
    <property type="project" value="TreeGrafter"/>
</dbReference>
<dbReference type="FunFam" id="3.40.50.1360:FF:000003">
    <property type="entry name" value="Glucosamine-6-phosphate deaminase"/>
    <property type="match status" value="1"/>
</dbReference>
<organism evidence="6 7">
    <name type="scientific">Candidatus Scybalenecus merdavium</name>
    <dbReference type="NCBI Taxonomy" id="2840939"/>
    <lineage>
        <taxon>Bacteria</taxon>
        <taxon>Bacillati</taxon>
        <taxon>Bacillota</taxon>
        <taxon>Clostridia</taxon>
        <taxon>Eubacteriales</taxon>
        <taxon>Oscillospiraceae</taxon>
        <taxon>Oscillospiraceae incertae sedis</taxon>
        <taxon>Candidatus Scybalenecus</taxon>
    </lineage>
</organism>
<evidence type="ECO:0000256" key="4">
    <source>
        <dbReference type="HAMAP-Rule" id="MF_01241"/>
    </source>
</evidence>
<proteinExistence type="inferred from homology"/>
<dbReference type="GO" id="GO:0005975">
    <property type="term" value="P:carbohydrate metabolic process"/>
    <property type="evidence" value="ECO:0007669"/>
    <property type="project" value="InterPro"/>
</dbReference>
<comment type="similarity">
    <text evidence="4">Belongs to the glucosamine/galactosamine-6-phosphate isomerase family. NagB subfamily.</text>
</comment>
<comment type="caution">
    <text evidence="4">Lacks conserved residue(s) required for the propagation of feature annotation.</text>
</comment>
<dbReference type="GO" id="GO:0042802">
    <property type="term" value="F:identical protein binding"/>
    <property type="evidence" value="ECO:0007669"/>
    <property type="project" value="TreeGrafter"/>
</dbReference>
<accession>A0A9D1MUB7</accession>
<dbReference type="PANTHER" id="PTHR11280">
    <property type="entry name" value="GLUCOSAMINE-6-PHOSPHATE ISOMERASE"/>
    <property type="match status" value="1"/>
</dbReference>
<comment type="catalytic activity">
    <reaction evidence="1 4">
        <text>alpha-D-glucosamine 6-phosphate + H2O = beta-D-fructose 6-phosphate + NH4(+)</text>
        <dbReference type="Rhea" id="RHEA:12172"/>
        <dbReference type="ChEBI" id="CHEBI:15377"/>
        <dbReference type="ChEBI" id="CHEBI:28938"/>
        <dbReference type="ChEBI" id="CHEBI:57634"/>
        <dbReference type="ChEBI" id="CHEBI:75989"/>
        <dbReference type="EC" id="3.5.99.6"/>
    </reaction>
</comment>
<feature type="active site" description="For ring-opening step" evidence="4">
    <location>
        <position position="143"/>
    </location>
</feature>
<dbReference type="EMBL" id="DVNM01000012">
    <property type="protein sequence ID" value="HIU68757.1"/>
    <property type="molecule type" value="Genomic_DNA"/>
</dbReference>
<feature type="active site" description="Proton acceptor; for enolization step" evidence="4">
    <location>
        <position position="67"/>
    </location>
</feature>
<dbReference type="Proteomes" id="UP000824125">
    <property type="component" value="Unassembled WGS sequence"/>
</dbReference>
<comment type="function">
    <text evidence="4">Catalyzes the reversible isomerization-deamination of glucosamine 6-phosphate (GlcN6P) to form fructose 6-phosphate (Fru6P) and ammonium ion.</text>
</comment>
<dbReference type="InterPro" id="IPR037171">
    <property type="entry name" value="NagB/RpiA_transferase-like"/>
</dbReference>
<dbReference type="GO" id="GO:0006046">
    <property type="term" value="P:N-acetylglucosamine catabolic process"/>
    <property type="evidence" value="ECO:0007669"/>
    <property type="project" value="UniProtKB-UniRule"/>
</dbReference>
<comment type="caution">
    <text evidence="6">The sequence shown here is derived from an EMBL/GenBank/DDBJ whole genome shotgun (WGS) entry which is preliminary data.</text>
</comment>
<feature type="active site" description="Proton acceptor; for ring-opening step" evidence="4">
    <location>
        <position position="138"/>
    </location>
</feature>
<feature type="active site" description="For ring-opening step" evidence="4">
    <location>
        <position position="136"/>
    </location>
</feature>
<dbReference type="GO" id="GO:0005737">
    <property type="term" value="C:cytoplasm"/>
    <property type="evidence" value="ECO:0007669"/>
    <property type="project" value="TreeGrafter"/>
</dbReference>
<dbReference type="GO" id="GO:0019262">
    <property type="term" value="P:N-acetylneuraminate catabolic process"/>
    <property type="evidence" value="ECO:0007669"/>
    <property type="project" value="UniProtKB-UniRule"/>
</dbReference>
<dbReference type="AlphaFoldDB" id="A0A9D1MUB7"/>
<dbReference type="NCBIfam" id="TIGR00502">
    <property type="entry name" value="nagB"/>
    <property type="match status" value="1"/>
</dbReference>
<keyword evidence="3 4" id="KW-0119">Carbohydrate metabolism</keyword>
<dbReference type="SUPFAM" id="SSF100950">
    <property type="entry name" value="NagB/RpiA/CoA transferase-like"/>
    <property type="match status" value="1"/>
</dbReference>
<dbReference type="PANTHER" id="PTHR11280:SF5">
    <property type="entry name" value="GLUCOSAMINE-6-PHOSPHATE ISOMERASE"/>
    <property type="match status" value="1"/>
</dbReference>
<name>A0A9D1MUB7_9FIRM</name>
<reference evidence="6" key="2">
    <citation type="journal article" date="2021" name="PeerJ">
        <title>Extensive microbial diversity within the chicken gut microbiome revealed by metagenomics and culture.</title>
        <authorList>
            <person name="Gilroy R."/>
            <person name="Ravi A."/>
            <person name="Getino M."/>
            <person name="Pursley I."/>
            <person name="Horton D.L."/>
            <person name="Alikhan N.F."/>
            <person name="Baker D."/>
            <person name="Gharbi K."/>
            <person name="Hall N."/>
            <person name="Watson M."/>
            <person name="Adriaenssens E.M."/>
            <person name="Foster-Nyarko E."/>
            <person name="Jarju S."/>
            <person name="Secka A."/>
            <person name="Antonio M."/>
            <person name="Oren A."/>
            <person name="Chaudhuri R.R."/>
            <person name="La Ragione R."/>
            <person name="Hildebrand F."/>
            <person name="Pallen M.J."/>
        </authorList>
    </citation>
    <scope>NUCLEOTIDE SEQUENCE</scope>
    <source>
        <strain evidence="6">CHK176-6737</strain>
    </source>
</reference>
<dbReference type="Pfam" id="PF01182">
    <property type="entry name" value="Glucosamine_iso"/>
    <property type="match status" value="1"/>
</dbReference>
<dbReference type="HAMAP" id="MF_01241">
    <property type="entry name" value="GlcN6P_deamin"/>
    <property type="match status" value="1"/>
</dbReference>
<dbReference type="EC" id="3.5.99.6" evidence="4"/>
<evidence type="ECO:0000259" key="5">
    <source>
        <dbReference type="Pfam" id="PF01182"/>
    </source>
</evidence>
<dbReference type="Gene3D" id="3.40.50.1360">
    <property type="match status" value="1"/>
</dbReference>
<dbReference type="InterPro" id="IPR018321">
    <property type="entry name" value="Glucosamine6P_isomerase_CS"/>
</dbReference>